<dbReference type="GeneID" id="118430602"/>
<dbReference type="PANTHER" id="PTHR32337:SF2">
    <property type="entry name" value="NUCLEOLAR PROTEIN 7"/>
    <property type="match status" value="1"/>
</dbReference>
<dbReference type="PANTHER" id="PTHR32337">
    <property type="entry name" value="NUCLEOLAR PROTEIN 7"/>
    <property type="match status" value="1"/>
</dbReference>
<organism evidence="2 3">
    <name type="scientific">Branchiostoma floridae</name>
    <name type="common">Florida lancelet</name>
    <name type="synonym">Amphioxus</name>
    <dbReference type="NCBI Taxonomy" id="7739"/>
    <lineage>
        <taxon>Eukaryota</taxon>
        <taxon>Metazoa</taxon>
        <taxon>Chordata</taxon>
        <taxon>Cephalochordata</taxon>
        <taxon>Leptocardii</taxon>
        <taxon>Amphioxiformes</taxon>
        <taxon>Branchiostomatidae</taxon>
        <taxon>Branchiostoma</taxon>
    </lineage>
</organism>
<feature type="compositionally biased region" description="Acidic residues" evidence="1">
    <location>
        <begin position="41"/>
        <end position="56"/>
    </location>
</feature>
<feature type="compositionally biased region" description="Basic and acidic residues" evidence="1">
    <location>
        <begin position="73"/>
        <end position="97"/>
    </location>
</feature>
<dbReference type="AlphaFoldDB" id="A0A9J7MAT8"/>
<dbReference type="Proteomes" id="UP000001554">
    <property type="component" value="Chromosome 14"/>
</dbReference>
<reference evidence="3" key="2">
    <citation type="submission" date="2025-08" db="UniProtKB">
        <authorList>
            <consortium name="RefSeq"/>
        </authorList>
    </citation>
    <scope>IDENTIFICATION</scope>
    <source>
        <strain evidence="3">S238N-H82</strain>
        <tissue evidence="3">Testes</tissue>
    </source>
</reference>
<feature type="compositionally biased region" description="Basic and acidic residues" evidence="1">
    <location>
        <begin position="126"/>
        <end position="136"/>
    </location>
</feature>
<feature type="compositionally biased region" description="Basic residues" evidence="1">
    <location>
        <begin position="223"/>
        <end position="239"/>
    </location>
</feature>
<accession>A0A9J7MAT8</accession>
<sequence>MTKTNFGTKLVQESSTFSSERERRANMTAMEELHEQKQEVEETEEVPSDSDDEAPEDVSFTKSRQVALQAMKEAIKETKKSEDAAKEKRKKKDELFKQQKKQKIQPLPLDVLKEVEAARTRELEMKTQLKQQKLETKASQAVKRRKNKPARAVGEGYEAVVLDEEVQKTRPKSETAAQFLQNQLYGTRIRREPVGTSLAAQNKHNHKPAVHFTVQEEKEQKKTNKKKKKDSQYWMKKRQFKKERRVKEAIERKLLLKMEKRAQRKKLRGPADGIDPLKEL</sequence>
<evidence type="ECO:0000256" key="1">
    <source>
        <dbReference type="SAM" id="MobiDB-lite"/>
    </source>
</evidence>
<feature type="region of interest" description="Disordered" evidence="1">
    <location>
        <begin position="1"/>
        <end position="103"/>
    </location>
</feature>
<protein>
    <submittedName>
        <fullName evidence="3">LOW QUALITY PROTEIN: nucleolar protein 7-like</fullName>
    </submittedName>
</protein>
<evidence type="ECO:0000313" key="2">
    <source>
        <dbReference type="Proteomes" id="UP000001554"/>
    </source>
</evidence>
<feature type="region of interest" description="Disordered" evidence="1">
    <location>
        <begin position="198"/>
        <end position="239"/>
    </location>
</feature>
<evidence type="ECO:0000313" key="3">
    <source>
        <dbReference type="RefSeq" id="XP_035697470.1"/>
    </source>
</evidence>
<feature type="region of interest" description="Disordered" evidence="1">
    <location>
        <begin position="261"/>
        <end position="280"/>
    </location>
</feature>
<keyword evidence="2" id="KW-1185">Reference proteome</keyword>
<feature type="region of interest" description="Disordered" evidence="1">
    <location>
        <begin position="126"/>
        <end position="153"/>
    </location>
</feature>
<dbReference type="KEGG" id="bfo:118430602"/>
<dbReference type="RefSeq" id="XP_035697470.1">
    <property type="nucleotide sequence ID" value="XM_035841577.1"/>
</dbReference>
<reference evidence="2" key="1">
    <citation type="journal article" date="2020" name="Nat. Ecol. Evol.">
        <title>Deeply conserved synteny resolves early events in vertebrate evolution.</title>
        <authorList>
            <person name="Simakov O."/>
            <person name="Marletaz F."/>
            <person name="Yue J.X."/>
            <person name="O'Connell B."/>
            <person name="Jenkins J."/>
            <person name="Brandt A."/>
            <person name="Calef R."/>
            <person name="Tung C.H."/>
            <person name="Huang T.K."/>
            <person name="Schmutz J."/>
            <person name="Satoh N."/>
            <person name="Yu J.K."/>
            <person name="Putnam N.H."/>
            <person name="Green R.E."/>
            <person name="Rokhsar D.S."/>
        </authorList>
    </citation>
    <scope>NUCLEOTIDE SEQUENCE [LARGE SCALE GENOMIC DNA]</scope>
    <source>
        <strain evidence="2">S238N-H82</strain>
    </source>
</reference>
<gene>
    <name evidence="3" type="primary">LOC118430602</name>
</gene>
<feature type="compositionally biased region" description="Basic and acidic residues" evidence="1">
    <location>
        <begin position="19"/>
        <end position="40"/>
    </location>
</feature>
<dbReference type="OrthoDB" id="10059707at2759"/>
<dbReference type="OMA" id="KPAVHFT"/>
<name>A0A9J7MAT8_BRAFL</name>
<proteinExistence type="predicted"/>